<evidence type="ECO:0008006" key="4">
    <source>
        <dbReference type="Google" id="ProtNLM"/>
    </source>
</evidence>
<evidence type="ECO:0000256" key="1">
    <source>
        <dbReference type="SAM" id="SignalP"/>
    </source>
</evidence>
<sequence>MFSRTTILHFFVSLALWANFLVVFASPLHSGDSIEVSQNYGCANSMVYAQNTSIGPYVLATHIFRLLRRMRSGPALWINQHCICLFGKEMRTPNSHPLREWSNSAPRSSKMIKRKKPLSMVFSIGNICPCLLRSQVGIVWTLSDTCWRIL</sequence>
<feature type="signal peptide" evidence="1">
    <location>
        <begin position="1"/>
        <end position="25"/>
    </location>
</feature>
<evidence type="ECO:0000313" key="2">
    <source>
        <dbReference type="EMBL" id="KAJ3981988.1"/>
    </source>
</evidence>
<dbReference type="AlphaFoldDB" id="A0AA38PUF6"/>
<protein>
    <recommendedName>
        <fullName evidence="4">Secreted protein</fullName>
    </recommendedName>
</protein>
<gene>
    <name evidence="2" type="ORF">F5890DRAFT_1532462</name>
</gene>
<dbReference type="EMBL" id="MU802084">
    <property type="protein sequence ID" value="KAJ3981988.1"/>
    <property type="molecule type" value="Genomic_DNA"/>
</dbReference>
<reference evidence="2" key="1">
    <citation type="submission" date="2022-08" db="EMBL/GenBank/DDBJ databases">
        <authorList>
            <consortium name="DOE Joint Genome Institute"/>
            <person name="Min B."/>
            <person name="Riley R."/>
            <person name="Sierra-Patev S."/>
            <person name="Naranjo-Ortiz M."/>
            <person name="Looney B."/>
            <person name="Konkel Z."/>
            <person name="Slot J.C."/>
            <person name="Sakamoto Y."/>
            <person name="Steenwyk J.L."/>
            <person name="Rokas A."/>
            <person name="Carro J."/>
            <person name="Camarero S."/>
            <person name="Ferreira P."/>
            <person name="Molpeceres G."/>
            <person name="Ruiz-Duenas F.J."/>
            <person name="Serrano A."/>
            <person name="Henrissat B."/>
            <person name="Drula E."/>
            <person name="Hughes K.W."/>
            <person name="Mata J.L."/>
            <person name="Ishikawa N.K."/>
            <person name="Vargas-Isla R."/>
            <person name="Ushijima S."/>
            <person name="Smith C.A."/>
            <person name="Ahrendt S."/>
            <person name="Andreopoulos W."/>
            <person name="He G."/>
            <person name="Labutti K."/>
            <person name="Lipzen A."/>
            <person name="Ng V."/>
            <person name="Sandor L."/>
            <person name="Barry K."/>
            <person name="Martinez A.T."/>
            <person name="Xiao Y."/>
            <person name="Gibbons J.G."/>
            <person name="Terashima K."/>
            <person name="Hibbett D.S."/>
            <person name="Grigoriev I.V."/>
        </authorList>
    </citation>
    <scope>NUCLEOTIDE SEQUENCE</scope>
    <source>
        <strain evidence="2">TFB7829</strain>
    </source>
</reference>
<name>A0AA38PUF6_9AGAR</name>
<accession>A0AA38PUF6</accession>
<feature type="chain" id="PRO_5041302356" description="Secreted protein" evidence="1">
    <location>
        <begin position="26"/>
        <end position="150"/>
    </location>
</feature>
<keyword evidence="1" id="KW-0732">Signal</keyword>
<evidence type="ECO:0000313" key="3">
    <source>
        <dbReference type="Proteomes" id="UP001163850"/>
    </source>
</evidence>
<dbReference type="Proteomes" id="UP001163850">
    <property type="component" value="Unassembled WGS sequence"/>
</dbReference>
<proteinExistence type="predicted"/>
<comment type="caution">
    <text evidence="2">The sequence shown here is derived from an EMBL/GenBank/DDBJ whole genome shotgun (WGS) entry which is preliminary data.</text>
</comment>
<organism evidence="2 3">
    <name type="scientific">Lentinula detonsa</name>
    <dbReference type="NCBI Taxonomy" id="2804962"/>
    <lineage>
        <taxon>Eukaryota</taxon>
        <taxon>Fungi</taxon>
        <taxon>Dikarya</taxon>
        <taxon>Basidiomycota</taxon>
        <taxon>Agaricomycotina</taxon>
        <taxon>Agaricomycetes</taxon>
        <taxon>Agaricomycetidae</taxon>
        <taxon>Agaricales</taxon>
        <taxon>Marasmiineae</taxon>
        <taxon>Omphalotaceae</taxon>
        <taxon>Lentinula</taxon>
    </lineage>
</organism>